<dbReference type="EC" id="2.5.1.47" evidence="3"/>
<dbReference type="InterPro" id="IPR001926">
    <property type="entry name" value="TrpB-like_PALP"/>
</dbReference>
<dbReference type="NCBIfam" id="TIGR01139">
    <property type="entry name" value="cysK"/>
    <property type="match status" value="1"/>
</dbReference>
<comment type="catalytic activity">
    <reaction evidence="8">
        <text>O-acetyl-L-serine + hydrogen sulfide = L-cysteine + acetate</text>
        <dbReference type="Rhea" id="RHEA:14829"/>
        <dbReference type="ChEBI" id="CHEBI:29919"/>
        <dbReference type="ChEBI" id="CHEBI:30089"/>
        <dbReference type="ChEBI" id="CHEBI:35235"/>
        <dbReference type="ChEBI" id="CHEBI:58340"/>
        <dbReference type="EC" id="2.5.1.47"/>
    </reaction>
</comment>
<feature type="binding site" evidence="9">
    <location>
        <position position="281"/>
    </location>
    <ligand>
        <name>pyridoxal 5'-phosphate</name>
        <dbReference type="ChEBI" id="CHEBI:597326"/>
    </ligand>
</feature>
<evidence type="ECO:0000256" key="5">
    <source>
        <dbReference type="ARBA" id="ARBA00022679"/>
    </source>
</evidence>
<protein>
    <recommendedName>
        <fullName evidence="3">cysteine synthase</fullName>
        <ecNumber evidence="3">2.5.1.47</ecNumber>
    </recommendedName>
</protein>
<comment type="caution">
    <text evidence="12">The sequence shown here is derived from an EMBL/GenBank/DDBJ whole genome shotgun (WGS) entry which is preliminary data.</text>
</comment>
<comment type="similarity">
    <text evidence="2">Belongs to the cysteine synthase/cystathionine beta-synthase family.</text>
</comment>
<dbReference type="Pfam" id="PF00291">
    <property type="entry name" value="PALP"/>
    <property type="match status" value="1"/>
</dbReference>
<evidence type="ECO:0000256" key="6">
    <source>
        <dbReference type="ARBA" id="ARBA00022898"/>
    </source>
</evidence>
<keyword evidence="6 9" id="KW-0663">Pyridoxal phosphate</keyword>
<dbReference type="InterPro" id="IPR050214">
    <property type="entry name" value="Cys_Synth/Cystath_Beta-Synth"/>
</dbReference>
<evidence type="ECO:0000313" key="12">
    <source>
        <dbReference type="EMBL" id="MDC3982376.1"/>
    </source>
</evidence>
<keyword evidence="13" id="KW-1185">Reference proteome</keyword>
<proteinExistence type="inferred from homology"/>
<name>A0A9X3X6H3_9BACT</name>
<evidence type="ECO:0000256" key="9">
    <source>
        <dbReference type="PIRSR" id="PIRSR605856-50"/>
    </source>
</evidence>
<dbReference type="EMBL" id="JAGTJJ010000007">
    <property type="protein sequence ID" value="MDC3982376.1"/>
    <property type="molecule type" value="Genomic_DNA"/>
</dbReference>
<evidence type="ECO:0000313" key="13">
    <source>
        <dbReference type="Proteomes" id="UP001151081"/>
    </source>
</evidence>
<feature type="modified residue" description="N6-(pyridoxal phosphate)lysine" evidence="10">
    <location>
        <position position="58"/>
    </location>
</feature>
<evidence type="ECO:0000256" key="2">
    <source>
        <dbReference type="ARBA" id="ARBA00007103"/>
    </source>
</evidence>
<feature type="binding site" evidence="9">
    <location>
        <begin position="193"/>
        <end position="197"/>
    </location>
    <ligand>
        <name>pyridoxal 5'-phosphate</name>
        <dbReference type="ChEBI" id="CHEBI:597326"/>
    </ligand>
</feature>
<sequence>MHEPGKKPALPSHPRVVGSVLDLVGDTPLFEIQRLDVDAPRGRVFAKAEQQNPGGSVKDRICLAMIEAAEASGALGPGGVVVEPTSGNTGIGLALVCAAKGYRCVLTMPASMSLERRQLLEAYGAEVILTDAEEQMEGAITKAREIVETTKGAFMPAQFDNPENPRVHGETTAREILQAMANEPIHAFVAGVGTGGTVSGVGELLRRRSPRPRIIAVEPEACATISRGERGPTKIQGLAPGFVPKNYHPEHVDEVRTVGERAAYETKVALARKEGLLVGISAGAAVKVALDVARELGPGANVVTVLCDTGERYFSLDEYFK</sequence>
<dbReference type="CDD" id="cd01561">
    <property type="entry name" value="CBS_like"/>
    <property type="match status" value="1"/>
</dbReference>
<keyword evidence="5 12" id="KW-0808">Transferase</keyword>
<evidence type="ECO:0000256" key="4">
    <source>
        <dbReference type="ARBA" id="ARBA00022605"/>
    </source>
</evidence>
<evidence type="ECO:0000259" key="11">
    <source>
        <dbReference type="Pfam" id="PF00291"/>
    </source>
</evidence>
<dbReference type="AlphaFoldDB" id="A0A9X3X6H3"/>
<dbReference type="GO" id="GO:0004124">
    <property type="term" value="F:cysteine synthase activity"/>
    <property type="evidence" value="ECO:0007669"/>
    <property type="project" value="UniProtKB-EC"/>
</dbReference>
<evidence type="ECO:0000256" key="8">
    <source>
        <dbReference type="ARBA" id="ARBA00047931"/>
    </source>
</evidence>
<evidence type="ECO:0000256" key="7">
    <source>
        <dbReference type="ARBA" id="ARBA00023192"/>
    </source>
</evidence>
<accession>A0A9X3X6H3</accession>
<evidence type="ECO:0000256" key="10">
    <source>
        <dbReference type="PIRSR" id="PIRSR605856-51"/>
    </source>
</evidence>
<evidence type="ECO:0000256" key="3">
    <source>
        <dbReference type="ARBA" id="ARBA00012681"/>
    </source>
</evidence>
<comment type="cofactor">
    <cofactor evidence="1 9">
        <name>pyridoxal 5'-phosphate</name>
        <dbReference type="ChEBI" id="CHEBI:597326"/>
    </cofactor>
</comment>
<dbReference type="Proteomes" id="UP001151081">
    <property type="component" value="Unassembled WGS sequence"/>
</dbReference>
<feature type="domain" description="Tryptophan synthase beta chain-like PALP" evidence="11">
    <location>
        <begin position="21"/>
        <end position="308"/>
    </location>
</feature>
<organism evidence="12 13">
    <name type="scientific">Polyangium jinanense</name>
    <dbReference type="NCBI Taxonomy" id="2829994"/>
    <lineage>
        <taxon>Bacteria</taxon>
        <taxon>Pseudomonadati</taxon>
        <taxon>Myxococcota</taxon>
        <taxon>Polyangia</taxon>
        <taxon>Polyangiales</taxon>
        <taxon>Polyangiaceae</taxon>
        <taxon>Polyangium</taxon>
    </lineage>
</organism>
<dbReference type="FunFam" id="3.40.50.1100:FF:000006">
    <property type="entry name" value="Cysteine synthase"/>
    <property type="match status" value="1"/>
</dbReference>
<dbReference type="InterPro" id="IPR005856">
    <property type="entry name" value="Cys_synth"/>
</dbReference>
<dbReference type="PANTHER" id="PTHR10314">
    <property type="entry name" value="CYSTATHIONINE BETA-SYNTHASE"/>
    <property type="match status" value="1"/>
</dbReference>
<keyword evidence="4" id="KW-0028">Amino-acid biosynthesis</keyword>
<dbReference type="NCBIfam" id="TIGR01136">
    <property type="entry name" value="cysKM"/>
    <property type="match status" value="1"/>
</dbReference>
<evidence type="ECO:0000256" key="1">
    <source>
        <dbReference type="ARBA" id="ARBA00001933"/>
    </source>
</evidence>
<dbReference type="InterPro" id="IPR005859">
    <property type="entry name" value="CysK"/>
</dbReference>
<dbReference type="GO" id="GO:0006535">
    <property type="term" value="P:cysteine biosynthetic process from serine"/>
    <property type="evidence" value="ECO:0007669"/>
    <property type="project" value="InterPro"/>
</dbReference>
<dbReference type="SUPFAM" id="SSF53686">
    <property type="entry name" value="Tryptophan synthase beta subunit-like PLP-dependent enzymes"/>
    <property type="match status" value="1"/>
</dbReference>
<reference evidence="12 13" key="1">
    <citation type="submission" date="2021-04" db="EMBL/GenBank/DDBJ databases">
        <title>Genome analysis of Polyangium sp.</title>
        <authorList>
            <person name="Li Y."/>
            <person name="Wang J."/>
        </authorList>
    </citation>
    <scope>NUCLEOTIDE SEQUENCE [LARGE SCALE GENOMIC DNA]</scope>
    <source>
        <strain evidence="12 13">SDU14</strain>
    </source>
</reference>
<dbReference type="InterPro" id="IPR036052">
    <property type="entry name" value="TrpB-like_PALP_sf"/>
</dbReference>
<keyword evidence="7" id="KW-0198">Cysteine biosynthesis</keyword>
<feature type="binding site" evidence="9">
    <location>
        <position position="88"/>
    </location>
    <ligand>
        <name>pyridoxal 5'-phosphate</name>
        <dbReference type="ChEBI" id="CHEBI:597326"/>
    </ligand>
</feature>
<dbReference type="Gene3D" id="3.40.50.1100">
    <property type="match status" value="2"/>
</dbReference>
<dbReference type="RefSeq" id="WP_272427979.1">
    <property type="nucleotide sequence ID" value="NZ_JAGTJJ010000007.1"/>
</dbReference>
<gene>
    <name evidence="12" type="primary">cysK</name>
    <name evidence="12" type="ORF">KEG57_17805</name>
</gene>